<organism evidence="2 3">
    <name type="scientific">Streptomyces halstedii</name>
    <dbReference type="NCBI Taxonomy" id="1944"/>
    <lineage>
        <taxon>Bacteria</taxon>
        <taxon>Bacillati</taxon>
        <taxon>Actinomycetota</taxon>
        <taxon>Actinomycetes</taxon>
        <taxon>Kitasatosporales</taxon>
        <taxon>Streptomycetaceae</taxon>
        <taxon>Streptomyces</taxon>
    </lineage>
</organism>
<keyword evidence="1" id="KW-0812">Transmembrane</keyword>
<keyword evidence="1" id="KW-1133">Transmembrane helix</keyword>
<name>A0A6N9U4P5_STRHA</name>
<feature type="transmembrane region" description="Helical" evidence="1">
    <location>
        <begin position="225"/>
        <end position="247"/>
    </location>
</feature>
<keyword evidence="1" id="KW-0472">Membrane</keyword>
<dbReference type="EMBL" id="JAAGLQ010000542">
    <property type="protein sequence ID" value="NEA18811.1"/>
    <property type="molecule type" value="Genomic_DNA"/>
</dbReference>
<evidence type="ECO:0000313" key="3">
    <source>
        <dbReference type="Proteomes" id="UP000471293"/>
    </source>
</evidence>
<feature type="transmembrane region" description="Helical" evidence="1">
    <location>
        <begin position="24"/>
        <end position="44"/>
    </location>
</feature>
<accession>A0A6N9U4P5</accession>
<dbReference type="AlphaFoldDB" id="A0A6N9U4P5"/>
<evidence type="ECO:0008006" key="4">
    <source>
        <dbReference type="Google" id="ProtNLM"/>
    </source>
</evidence>
<dbReference type="Proteomes" id="UP000471293">
    <property type="component" value="Unassembled WGS sequence"/>
</dbReference>
<reference evidence="2 3" key="1">
    <citation type="submission" date="2020-01" db="EMBL/GenBank/DDBJ databases">
        <title>Insect and environment-associated Actinomycetes.</title>
        <authorList>
            <person name="Currrie C."/>
            <person name="Chevrette M."/>
            <person name="Carlson C."/>
            <person name="Stubbendieck R."/>
            <person name="Wendt-Pienkowski E."/>
        </authorList>
    </citation>
    <scope>NUCLEOTIDE SEQUENCE [LARGE SCALE GENOMIC DNA]</scope>
    <source>
        <strain evidence="2 3">SID11342</strain>
    </source>
</reference>
<proteinExistence type="predicted"/>
<evidence type="ECO:0000256" key="1">
    <source>
        <dbReference type="SAM" id="Phobius"/>
    </source>
</evidence>
<sequence>MTPEKSVPSTPPAPPLSPKERRGALIGAVVGGVCVLVAAFMLLVPMRGALDDERAFRDAVACSQGSGAHEDADGCLRTVTVRVDRTEKREGKKTPTFWVYVTEPDGTSTRTRLRGSADEVPGVGAGKTVQVTYWRDQIRYVEFGSERRYTTADPRGDYKAYCAVGLGLGLYSLLHLWLWLWGTRFSHLSRRAFPWQAGVPTAGGIALTAIGAFAPWPTDSPGEALRLVGVCVPVVVAVCAVAALIAARRQRGDDTIRLTPSVPEKERCFQGVVVGEVPYEGRGGWLVAGPGALASTPDPTGASFRRAVPGSLRPVRVRPRYRLDPDLPDYDGKAVVLECEDDGVPVLVVTRKKTMPWVLGALETAGSDRDEAPRS</sequence>
<feature type="transmembrane region" description="Helical" evidence="1">
    <location>
        <begin position="192"/>
        <end position="213"/>
    </location>
</feature>
<gene>
    <name evidence="2" type="ORF">G3I29_25590</name>
</gene>
<protein>
    <recommendedName>
        <fullName evidence="4">DUF3592 domain-containing protein</fullName>
    </recommendedName>
</protein>
<evidence type="ECO:0000313" key="2">
    <source>
        <dbReference type="EMBL" id="NEA18811.1"/>
    </source>
</evidence>
<feature type="transmembrane region" description="Helical" evidence="1">
    <location>
        <begin position="158"/>
        <end position="180"/>
    </location>
</feature>
<comment type="caution">
    <text evidence="2">The sequence shown here is derived from an EMBL/GenBank/DDBJ whole genome shotgun (WGS) entry which is preliminary data.</text>
</comment>
<dbReference type="RefSeq" id="WP_164347948.1">
    <property type="nucleotide sequence ID" value="NZ_JAAGLQ010000542.1"/>
</dbReference>